<proteinExistence type="predicted"/>
<dbReference type="EMBL" id="ACPB03006769">
    <property type="status" value="NOT_ANNOTATED_CDS"/>
    <property type="molecule type" value="Genomic_DNA"/>
</dbReference>
<organism evidence="1 2">
    <name type="scientific">Rhodnius prolixus</name>
    <name type="common">Triatomid bug</name>
    <dbReference type="NCBI Taxonomy" id="13249"/>
    <lineage>
        <taxon>Eukaryota</taxon>
        <taxon>Metazoa</taxon>
        <taxon>Ecdysozoa</taxon>
        <taxon>Arthropoda</taxon>
        <taxon>Hexapoda</taxon>
        <taxon>Insecta</taxon>
        <taxon>Pterygota</taxon>
        <taxon>Neoptera</taxon>
        <taxon>Paraneoptera</taxon>
        <taxon>Hemiptera</taxon>
        <taxon>Heteroptera</taxon>
        <taxon>Panheteroptera</taxon>
        <taxon>Cimicomorpha</taxon>
        <taxon>Reduviidae</taxon>
        <taxon>Triatominae</taxon>
        <taxon>Rhodnius</taxon>
    </lineage>
</organism>
<evidence type="ECO:0000313" key="1">
    <source>
        <dbReference type="EnsemblMetazoa" id="RPRC007129-PA"/>
    </source>
</evidence>
<evidence type="ECO:0000313" key="2">
    <source>
        <dbReference type="Proteomes" id="UP000015103"/>
    </source>
</evidence>
<dbReference type="HOGENOM" id="CLU_2099862_0_0_1"/>
<keyword evidence="2" id="KW-1185">Reference proteome</keyword>
<sequence>MSNTVYNLERKCSNLKSKLEITEANVVDEKIKLYRLQKIAELANEMTISRENKLAETIEQLRNEIHRLDNETQNAAGNAQWLAHENHLLKWFLELLNNVGIAWICSRLCCSSSIGV</sequence>
<reference evidence="1" key="1">
    <citation type="submission" date="2015-05" db="UniProtKB">
        <authorList>
            <consortium name="EnsemblMetazoa"/>
        </authorList>
    </citation>
    <scope>IDENTIFICATION</scope>
</reference>
<name>T1HSV9_RHOPR</name>
<protein>
    <submittedName>
        <fullName evidence="1">Uncharacterized protein</fullName>
    </submittedName>
</protein>
<dbReference type="VEuPathDB" id="VectorBase:RPRC007129"/>
<dbReference type="EnsemblMetazoa" id="RPRC007129-RA">
    <property type="protein sequence ID" value="RPRC007129-PA"/>
    <property type="gene ID" value="RPRC007129"/>
</dbReference>
<accession>T1HSV9</accession>
<dbReference type="Proteomes" id="UP000015103">
    <property type="component" value="Unassembled WGS sequence"/>
</dbReference>
<dbReference type="AlphaFoldDB" id="T1HSV9"/>
<dbReference type="InParanoid" id="T1HSV9"/>